<dbReference type="OrthoDB" id="163438at2759"/>
<protein>
    <recommendedName>
        <fullName evidence="6">NACHT domain-containing protein</fullName>
    </recommendedName>
</protein>
<dbReference type="InParanoid" id="A0A067MRJ1"/>
<keyword evidence="5" id="KW-1185">Reference proteome</keyword>
<dbReference type="PANTHER" id="PTHR10039">
    <property type="entry name" value="AMELOGENIN"/>
    <property type="match status" value="1"/>
</dbReference>
<reference evidence="5" key="1">
    <citation type="journal article" date="2014" name="Proc. Natl. Acad. Sci. U.S.A.">
        <title>Extensive sampling of basidiomycete genomes demonstrates inadequacy of the white-rot/brown-rot paradigm for wood decay fungi.</title>
        <authorList>
            <person name="Riley R."/>
            <person name="Salamov A.A."/>
            <person name="Brown D.W."/>
            <person name="Nagy L.G."/>
            <person name="Floudas D."/>
            <person name="Held B.W."/>
            <person name="Levasseur A."/>
            <person name="Lombard V."/>
            <person name="Morin E."/>
            <person name="Otillar R."/>
            <person name="Lindquist E.A."/>
            <person name="Sun H."/>
            <person name="LaButti K.M."/>
            <person name="Schmutz J."/>
            <person name="Jabbour D."/>
            <person name="Luo H."/>
            <person name="Baker S.E."/>
            <person name="Pisabarro A.G."/>
            <person name="Walton J.D."/>
            <person name="Blanchette R.A."/>
            <person name="Henrissat B."/>
            <person name="Martin F."/>
            <person name="Cullen D."/>
            <person name="Hibbett D.S."/>
            <person name="Grigoriev I.V."/>
        </authorList>
    </citation>
    <scope>NUCLEOTIDE SEQUENCE [LARGE SCALE GENOMIC DNA]</scope>
    <source>
        <strain evidence="5">FD-172 SS1</strain>
    </source>
</reference>
<evidence type="ECO:0000313" key="4">
    <source>
        <dbReference type="EMBL" id="KDQ14492.1"/>
    </source>
</evidence>
<evidence type="ECO:0008006" key="6">
    <source>
        <dbReference type="Google" id="ProtNLM"/>
    </source>
</evidence>
<evidence type="ECO:0000256" key="1">
    <source>
        <dbReference type="ARBA" id="ARBA00022737"/>
    </source>
</evidence>
<proteinExistence type="predicted"/>
<dbReference type="Pfam" id="PF25521">
    <property type="entry name" value="WHD_TANC1"/>
    <property type="match status" value="1"/>
</dbReference>
<dbReference type="AlphaFoldDB" id="A0A067MRJ1"/>
<evidence type="ECO:0000259" key="3">
    <source>
        <dbReference type="Pfam" id="PF25521"/>
    </source>
</evidence>
<dbReference type="InterPro" id="IPR058056">
    <property type="entry name" value="WH_TANC1/2"/>
</dbReference>
<evidence type="ECO:0000313" key="5">
    <source>
        <dbReference type="Proteomes" id="UP000027195"/>
    </source>
</evidence>
<name>A0A067MRJ1_BOTB1</name>
<dbReference type="HOGENOM" id="CLU_386338_0_0_1"/>
<sequence>MLLVIELQYQKNPSRAISVKLLLDDKEIGTLPAIDKDKSLRWEYKNSFAIQASSRITIQLLKYHNIRKWRDLAGTVLFTGQEALQQCADPLVSHLGTANLPSRRGQLPLISSPIAIERDIPEKGWQLKVVFAQPSLPRDRAEEAREVMGQLERVSTVLGHLGEARSVVGGILSVVTAVSKVYGPAHTVMEGITAVYEYLEKEEQVHQSMSELIARMARMLRHVNVAKERAKLEPLQDAIRAILLLSDEVLNYARTFIRHGQPSRLWSLGDVREEVDSLMKRFEGAETDVVMSAGPREFESLVEQPIALVGKPTRTSLLVVVVDALDECGTKETCPPLLSQLVKLSKLAHWLKVIVTSRTLKHISDCLEDAQTNHGDYLKCLDLDAERPADDLLHVTRQLLGRLKPHGWPGESKMEELATHADGLFVWIKVACGFLTNTTSPEVRDGRLRDLLSGSSAGDPVGALRALYVRALRDSLPPGDDNHQEFCMVVGAIVAANIPLPEAALAALLERKSLHEIIGCLQSVLYVDSSKDNVVQVCHASFKDFLTDKEHCPPEFYIDQPQHHARLADACLRTMVNGLRFNICNLESSHLLNAQVPDLESRVKEAIPRELQYGCLYWAHHLTQAEKGSSNLKIVELLQQLLLEPSVLYWLEALSMMNQLDAATPALLQAGSWIQHTPSMSTVPNVSAHFLPANLAEHTTPLSICTVICTNAFKN</sequence>
<dbReference type="STRING" id="930990.A0A067MRJ1"/>
<evidence type="ECO:0000259" key="2">
    <source>
        <dbReference type="Pfam" id="PF24883"/>
    </source>
</evidence>
<feature type="domain" description="TANC1/2-like winged helix" evidence="3">
    <location>
        <begin position="507"/>
        <end position="597"/>
    </location>
</feature>
<dbReference type="InterPro" id="IPR056884">
    <property type="entry name" value="NPHP3-like_N"/>
</dbReference>
<dbReference type="Pfam" id="PF24883">
    <property type="entry name" value="NPHP3_N"/>
    <property type="match status" value="1"/>
</dbReference>
<dbReference type="EMBL" id="KL198037">
    <property type="protein sequence ID" value="KDQ14492.1"/>
    <property type="molecule type" value="Genomic_DNA"/>
</dbReference>
<gene>
    <name evidence="4" type="ORF">BOTBODRAFT_628950</name>
</gene>
<dbReference type="Proteomes" id="UP000027195">
    <property type="component" value="Unassembled WGS sequence"/>
</dbReference>
<organism evidence="4 5">
    <name type="scientific">Botryobasidium botryosum (strain FD-172 SS1)</name>
    <dbReference type="NCBI Taxonomy" id="930990"/>
    <lineage>
        <taxon>Eukaryota</taxon>
        <taxon>Fungi</taxon>
        <taxon>Dikarya</taxon>
        <taxon>Basidiomycota</taxon>
        <taxon>Agaricomycotina</taxon>
        <taxon>Agaricomycetes</taxon>
        <taxon>Cantharellales</taxon>
        <taxon>Botryobasidiaceae</taxon>
        <taxon>Botryobasidium</taxon>
    </lineage>
</organism>
<dbReference type="PANTHER" id="PTHR10039:SF14">
    <property type="entry name" value="NACHT DOMAIN-CONTAINING PROTEIN"/>
    <property type="match status" value="1"/>
</dbReference>
<feature type="domain" description="Nephrocystin 3-like N-terminal" evidence="2">
    <location>
        <begin position="308"/>
        <end position="358"/>
    </location>
</feature>
<accession>A0A067MRJ1</accession>
<keyword evidence="1" id="KW-0677">Repeat</keyword>